<reference evidence="1" key="1">
    <citation type="submission" date="2022-10" db="EMBL/GenBank/DDBJ databases">
        <title>The WGS of Solirubrobacter phytolaccae KCTC 29190.</title>
        <authorList>
            <person name="Jiang Z."/>
        </authorList>
    </citation>
    <scope>NUCLEOTIDE SEQUENCE</scope>
    <source>
        <strain evidence="1">KCTC 29190</strain>
    </source>
</reference>
<organism evidence="1 2">
    <name type="scientific">Solirubrobacter phytolaccae</name>
    <dbReference type="NCBI Taxonomy" id="1404360"/>
    <lineage>
        <taxon>Bacteria</taxon>
        <taxon>Bacillati</taxon>
        <taxon>Actinomycetota</taxon>
        <taxon>Thermoleophilia</taxon>
        <taxon>Solirubrobacterales</taxon>
        <taxon>Solirubrobacteraceae</taxon>
        <taxon>Solirubrobacter</taxon>
    </lineage>
</organism>
<proteinExistence type="predicted"/>
<dbReference type="Proteomes" id="UP001147653">
    <property type="component" value="Unassembled WGS sequence"/>
</dbReference>
<accession>A0A9X3N8A9</accession>
<comment type="caution">
    <text evidence="1">The sequence shown here is derived from an EMBL/GenBank/DDBJ whole genome shotgun (WGS) entry which is preliminary data.</text>
</comment>
<dbReference type="RefSeq" id="WP_270024589.1">
    <property type="nucleotide sequence ID" value="NZ_JAPDDP010000011.1"/>
</dbReference>
<dbReference type="EMBL" id="JAPDDP010000011">
    <property type="protein sequence ID" value="MDA0180279.1"/>
    <property type="molecule type" value="Genomic_DNA"/>
</dbReference>
<keyword evidence="2" id="KW-1185">Reference proteome</keyword>
<sequence length="135" mass="14204">MTSCLPPAIALAFVRELSTDFRAGIVLDEALEPLAGDLELAAPARALLEAHARACELRAGEVFAARTATHAIVVVTGPHALPAVMRRDIRTALSGLGGAQAQETPFERPEGALVKAVVTASADAFRRHRAVSRSE</sequence>
<protein>
    <submittedName>
        <fullName evidence="1">Uncharacterized protein</fullName>
    </submittedName>
</protein>
<evidence type="ECO:0000313" key="1">
    <source>
        <dbReference type="EMBL" id="MDA0180279.1"/>
    </source>
</evidence>
<evidence type="ECO:0000313" key="2">
    <source>
        <dbReference type="Proteomes" id="UP001147653"/>
    </source>
</evidence>
<gene>
    <name evidence="1" type="ORF">OJ997_08230</name>
</gene>
<dbReference type="AlphaFoldDB" id="A0A9X3N8A9"/>
<name>A0A9X3N8A9_9ACTN</name>